<accession>A0A699XKK7</accession>
<evidence type="ECO:0000256" key="1">
    <source>
        <dbReference type="SAM" id="MobiDB-lite"/>
    </source>
</evidence>
<protein>
    <submittedName>
        <fullName evidence="2">Uncharacterized protein</fullName>
    </submittedName>
</protein>
<comment type="caution">
    <text evidence="2">The sequence shown here is derived from an EMBL/GenBank/DDBJ whole genome shotgun (WGS) entry which is preliminary data.</text>
</comment>
<proteinExistence type="predicted"/>
<dbReference type="EMBL" id="BKCJ011858773">
    <property type="protein sequence ID" value="GFD58890.1"/>
    <property type="molecule type" value="Genomic_DNA"/>
</dbReference>
<reference evidence="2" key="1">
    <citation type="journal article" date="2019" name="Sci. Rep.">
        <title>Draft genome of Tanacetum cinerariifolium, the natural source of mosquito coil.</title>
        <authorList>
            <person name="Yamashiro T."/>
            <person name="Shiraishi A."/>
            <person name="Satake H."/>
            <person name="Nakayama K."/>
        </authorList>
    </citation>
    <scope>NUCLEOTIDE SEQUENCE</scope>
</reference>
<organism evidence="2">
    <name type="scientific">Tanacetum cinerariifolium</name>
    <name type="common">Dalmatian daisy</name>
    <name type="synonym">Chrysanthemum cinerariifolium</name>
    <dbReference type="NCBI Taxonomy" id="118510"/>
    <lineage>
        <taxon>Eukaryota</taxon>
        <taxon>Viridiplantae</taxon>
        <taxon>Streptophyta</taxon>
        <taxon>Embryophyta</taxon>
        <taxon>Tracheophyta</taxon>
        <taxon>Spermatophyta</taxon>
        <taxon>Magnoliopsida</taxon>
        <taxon>eudicotyledons</taxon>
        <taxon>Gunneridae</taxon>
        <taxon>Pentapetalae</taxon>
        <taxon>asterids</taxon>
        <taxon>campanulids</taxon>
        <taxon>Asterales</taxon>
        <taxon>Asteraceae</taxon>
        <taxon>Asteroideae</taxon>
        <taxon>Anthemideae</taxon>
        <taxon>Anthemidinae</taxon>
        <taxon>Tanacetum</taxon>
    </lineage>
</organism>
<gene>
    <name evidence="2" type="ORF">Tci_930859</name>
</gene>
<dbReference type="AlphaFoldDB" id="A0A699XKK7"/>
<feature type="non-terminal residue" evidence="2">
    <location>
        <position position="1"/>
    </location>
</feature>
<feature type="non-terminal residue" evidence="2">
    <location>
        <position position="58"/>
    </location>
</feature>
<name>A0A699XKK7_TANCI</name>
<sequence>PPSLDYIPSLEYPKHVAPADDEIPVEDQPLPADASPTALSSGYVADSDPSEEDPKNDP</sequence>
<feature type="region of interest" description="Disordered" evidence="1">
    <location>
        <begin position="1"/>
        <end position="58"/>
    </location>
</feature>
<evidence type="ECO:0000313" key="2">
    <source>
        <dbReference type="EMBL" id="GFD58890.1"/>
    </source>
</evidence>